<accession>H3ZR48</accession>
<proteinExistence type="predicted"/>
<sequence>MDYEEYLKNLGELEKSALLETFNIGASHAADALSQIINKPVTIKVPNMKVSTIKYLPTEVGEDIKAIVYVGLGGDFNGHAFFVTDIQDAMKVYDIMLGQEIGSTKDMDEMVQSAIMEIGNILISAFANALSQFLGIVIEQTPPQLAIDFIPAVLNLAIVDVAQYCDYVILIGTNISVNEIEFHENFFIMPHVEDMKKIINKLMEGL</sequence>
<gene>
    <name evidence="4" type="ORF">OCC_10429</name>
</gene>
<name>H3ZR48_THELN</name>
<dbReference type="STRING" id="523849.OCC_10429"/>
<dbReference type="InterPro" id="IPR028976">
    <property type="entry name" value="CheC-like_sf"/>
</dbReference>
<dbReference type="InterPro" id="IPR007597">
    <property type="entry name" value="CheC"/>
</dbReference>
<evidence type="ECO:0000313" key="4">
    <source>
        <dbReference type="EMBL" id="EHR77517.1"/>
    </source>
</evidence>
<keyword evidence="1" id="KW-0145">Chemotaxis</keyword>
<dbReference type="PANTHER" id="PTHR43693:SF1">
    <property type="entry name" value="PROTEIN PHOSPHATASE CHEZ"/>
    <property type="match status" value="1"/>
</dbReference>
<dbReference type="GeneID" id="16549521"/>
<dbReference type="OrthoDB" id="182374at2157"/>
<feature type="domain" description="CheC-like protein" evidence="3">
    <location>
        <begin position="14"/>
        <end position="47"/>
    </location>
</feature>
<dbReference type="Gene3D" id="3.40.1550.10">
    <property type="entry name" value="CheC-like"/>
    <property type="match status" value="1"/>
</dbReference>
<dbReference type="Proteomes" id="UP000015502">
    <property type="component" value="Chromosome"/>
</dbReference>
<dbReference type="PaxDb" id="523849-OCC_10429"/>
<keyword evidence="5" id="KW-1185">Reference proteome</keyword>
<evidence type="ECO:0000313" key="5">
    <source>
        <dbReference type="Proteomes" id="UP000015502"/>
    </source>
</evidence>
<dbReference type="GO" id="GO:0006935">
    <property type="term" value="P:chemotaxis"/>
    <property type="evidence" value="ECO:0007669"/>
    <property type="project" value="UniProtKB-KW"/>
</dbReference>
<reference evidence="4 5" key="1">
    <citation type="journal article" date="2012" name="J. Bacteriol.">
        <title>Genome sequence of the model hyperthermophilic archaeon Thermococcus litoralis NS-C.</title>
        <authorList>
            <person name="Gardner A.F."/>
            <person name="Kumar S."/>
            <person name="Perler F.B."/>
        </authorList>
    </citation>
    <scope>NUCLEOTIDE SEQUENCE [LARGE SCALE GENOMIC DNA]</scope>
    <source>
        <strain evidence="5">ATCC 51850 / DSM 5473 / JCM 8560 / NS-C</strain>
    </source>
</reference>
<dbReference type="InterPro" id="IPR050992">
    <property type="entry name" value="CheZ_family_phosphatases"/>
</dbReference>
<dbReference type="RefSeq" id="WP_004069986.1">
    <property type="nucleotide sequence ID" value="NC_022084.1"/>
</dbReference>
<dbReference type="CDD" id="cd17909">
    <property type="entry name" value="CheC_ClassI"/>
    <property type="match status" value="1"/>
</dbReference>
<dbReference type="PANTHER" id="PTHR43693">
    <property type="entry name" value="PROTEIN PHOSPHATASE CHEZ"/>
    <property type="match status" value="1"/>
</dbReference>
<dbReference type="AlphaFoldDB" id="H3ZR48"/>
<dbReference type="GO" id="GO:0016787">
    <property type="term" value="F:hydrolase activity"/>
    <property type="evidence" value="ECO:0007669"/>
    <property type="project" value="UniProtKB-KW"/>
</dbReference>
<dbReference type="HOGENOM" id="CLU_087860_2_1_2"/>
<feature type="domain" description="CheC-like protein" evidence="3">
    <location>
        <begin position="110"/>
        <end position="145"/>
    </location>
</feature>
<dbReference type="Pfam" id="PF04509">
    <property type="entry name" value="CheC"/>
    <property type="match status" value="2"/>
</dbReference>
<keyword evidence="2" id="KW-0378">Hydrolase</keyword>
<organism evidence="4 5">
    <name type="scientific">Thermococcus litoralis (strain ATCC 51850 / DSM 5473 / JCM 8560 / NS-C)</name>
    <dbReference type="NCBI Taxonomy" id="523849"/>
    <lineage>
        <taxon>Archaea</taxon>
        <taxon>Methanobacteriati</taxon>
        <taxon>Methanobacteriota</taxon>
        <taxon>Thermococci</taxon>
        <taxon>Thermococcales</taxon>
        <taxon>Thermococcaceae</taxon>
        <taxon>Thermococcus</taxon>
    </lineage>
</organism>
<dbReference type="KEGG" id="tlt:OCC_10429"/>
<evidence type="ECO:0000256" key="2">
    <source>
        <dbReference type="ARBA" id="ARBA00022801"/>
    </source>
</evidence>
<evidence type="ECO:0000259" key="3">
    <source>
        <dbReference type="Pfam" id="PF04509"/>
    </source>
</evidence>
<dbReference type="EMBL" id="CP006670">
    <property type="protein sequence ID" value="EHR77517.1"/>
    <property type="molecule type" value="Genomic_DNA"/>
</dbReference>
<protein>
    <submittedName>
        <fullName evidence="4">Chemotaxis protein cheC</fullName>
    </submittedName>
</protein>
<evidence type="ECO:0000256" key="1">
    <source>
        <dbReference type="ARBA" id="ARBA00022500"/>
    </source>
</evidence>
<dbReference type="SUPFAM" id="SSF103039">
    <property type="entry name" value="CheC-like"/>
    <property type="match status" value="1"/>
</dbReference>